<dbReference type="OrthoDB" id="1016457at2"/>
<sequence>MKRRNTLVAALAATVLALPLATLPAQADSTGATDLIISEYVEGSSNNKYIELYNGTDAEIDLSQYTMELYTNGATTTKNPQALSSTLAPGATFILANSQAKIHGSMAVLTSSVTNFNGDDVLVLKKGDQVVDSLGQIGDTAKFGENKTLIRKPNVTAGDTNPNDAFDVTVEWNAKGIDDISDLGKHTMNGSGALDPDPDPDPEPDPDPQPEPQPGNVVAIADIQGTGDKTPLEGKTVTTEGVVTALYTTGGFSGFYMQTQGTGGTHDGNASHGIFVFDAGLKFSKTLAKGDFVRVTGTAAEYYGLTQLKDLTAVEKMAKDGVVDPKPVVLNEFPVGNEAREKYEGMLVDIKAPMTITNNYLQNNTSKNKTIFTARWGELGLTPGDKPLRQPSDLYNPAKNPTEIAALNEDNESKLINLDDGISFDLVNFKYANHRIPVAYLDVKNPARAGAQVNFLQPMIIDYRDNTWKIQPTEPVNVEGAEDSFKDNSVNWVSFSNNERPSAPENLGDVSLATFNVLNYFITTGDQLNCKGYQDRAGNLITANGCDARGAADAVNLKRQQDKIVTAINQLDASVVGLEEIENSKKFNKDRDAALDTLVAELNKGAGTDKWAAVKSPEQVPASEDAIRLAFIYQPAKVEPVGASKILIGSADFTGKAREPLAQEFQALDANGKASGKSFVAVANHFKSKGSLSDKSDTDVYQGNNNKLRVKQAQALLAWVEKEFAGKPIFLLGDFNAYSAEDPILAMADKGYTDLAPKFAPEKQTYQFSAYQGSLDHVLANQMALDLVVGGDIWDINADEPLAFEYSRYNYNVKYKELYDTTAFRSSDHDPIKISLKVLENVEPEAPVTPKAPTMDGAGMVTIPTVEGVVYKVGDREVTGTVEVKPGQTVTVTAEPAEGFELAAGAEKSWDFTVKAPEPGPDPEPEPEPGQCVVMDRPAAPSRATGVLGDATGDKLADLWSVDEVGAVHFYANDGKGGFYHKGIVMCGQNQIVDIAAMGDVNGDRRADVLVKYADGSLFYYYSQGDGFLVEGMQAGHGWDGMDNVVFAGKLGAANTDYVVARHVATGDLYRYQVGVNGLFGGTKIGHGWSNMTTILAPGQFVGSSYSDLVAIAADGSMYAYAGAADGGVYGAGKIGHGWDSFVQATVPGDVDGDGRLDLVGIREDGAMFAYKNQANGWWGAARQVGHGWQAMVAIS</sequence>
<evidence type="ECO:0000313" key="6">
    <source>
        <dbReference type="Proteomes" id="UP000054404"/>
    </source>
</evidence>
<name>A0A0W1KJC3_9ACTO</name>
<dbReference type="InterPro" id="IPR001322">
    <property type="entry name" value="Lamin_tail_dom"/>
</dbReference>
<dbReference type="GO" id="GO:0004519">
    <property type="term" value="F:endonuclease activity"/>
    <property type="evidence" value="ECO:0007669"/>
    <property type="project" value="UniProtKB-KW"/>
</dbReference>
<keyword evidence="1 3" id="KW-0732">Signal</keyword>
<dbReference type="NCBIfam" id="NF033681">
    <property type="entry name" value="ExeM_NucH_DNase"/>
    <property type="match status" value="1"/>
</dbReference>
<dbReference type="PROSITE" id="PS51841">
    <property type="entry name" value="LTD"/>
    <property type="match status" value="1"/>
</dbReference>
<keyword evidence="6" id="KW-1185">Reference proteome</keyword>
<dbReference type="InterPro" id="IPR013517">
    <property type="entry name" value="FG-GAP"/>
</dbReference>
<dbReference type="Pfam" id="PF13517">
    <property type="entry name" value="FG-GAP_3"/>
    <property type="match status" value="1"/>
</dbReference>
<dbReference type="PANTHER" id="PTHR42834:SF1">
    <property type="entry name" value="ENDONUCLEASE_EXONUCLEASE_PHOSPHATASE FAMILY PROTEIN (AFU_ORTHOLOGUE AFUA_3G09210)"/>
    <property type="match status" value="1"/>
</dbReference>
<dbReference type="Gene3D" id="3.60.10.10">
    <property type="entry name" value="Endonuclease/exonuclease/phosphatase"/>
    <property type="match status" value="1"/>
</dbReference>
<evidence type="ECO:0000313" key="5">
    <source>
        <dbReference type="EMBL" id="KTF03582.1"/>
    </source>
</evidence>
<evidence type="ECO:0000256" key="3">
    <source>
        <dbReference type="SAM" id="SignalP"/>
    </source>
</evidence>
<dbReference type="EMBL" id="LNIZ01000008">
    <property type="protein sequence ID" value="KTF03582.1"/>
    <property type="molecule type" value="Genomic_DNA"/>
</dbReference>
<evidence type="ECO:0000259" key="4">
    <source>
        <dbReference type="PROSITE" id="PS51841"/>
    </source>
</evidence>
<comment type="caution">
    <text evidence="5">The sequence shown here is derived from an EMBL/GenBank/DDBJ whole genome shotgun (WGS) entry which is preliminary data.</text>
</comment>
<feature type="region of interest" description="Disordered" evidence="2">
    <location>
        <begin position="181"/>
        <end position="216"/>
    </location>
</feature>
<dbReference type="RefSeq" id="WP_082661229.1">
    <property type="nucleotide sequence ID" value="NZ_LNIZ01000008.1"/>
</dbReference>
<proteinExistence type="predicted"/>
<keyword evidence="5" id="KW-0540">Nuclease</keyword>
<dbReference type="InterPro" id="IPR036691">
    <property type="entry name" value="Endo/exonu/phosph_ase_sf"/>
</dbReference>
<accession>A0A0W1KJC3</accession>
<dbReference type="InterPro" id="IPR005135">
    <property type="entry name" value="Endo/exonuclease/phosphatase"/>
</dbReference>
<dbReference type="InterPro" id="IPR047971">
    <property type="entry name" value="ExeM-like"/>
</dbReference>
<feature type="signal peptide" evidence="3">
    <location>
        <begin position="1"/>
        <end position="27"/>
    </location>
</feature>
<dbReference type="Proteomes" id="UP000054404">
    <property type="component" value="Unassembled WGS sequence"/>
</dbReference>
<feature type="compositionally biased region" description="Acidic residues" evidence="2">
    <location>
        <begin position="196"/>
        <end position="208"/>
    </location>
</feature>
<reference evidence="5 6" key="1">
    <citation type="submission" date="2015-11" db="EMBL/GenBank/DDBJ databases">
        <title>Draft Genome Sequence of the Type Strain Trueperella bernardiae LCDC 89-0504T, Isolated from Blood Culture.</title>
        <authorList>
            <person name="Bernier A.-M."/>
            <person name="Bernard K."/>
        </authorList>
    </citation>
    <scope>NUCLEOTIDE SEQUENCE [LARGE SCALE GENOMIC DNA]</scope>
    <source>
        <strain evidence="5 6">LCDC 89-0504</strain>
    </source>
</reference>
<dbReference type="GO" id="GO:0004527">
    <property type="term" value="F:exonuclease activity"/>
    <property type="evidence" value="ECO:0007669"/>
    <property type="project" value="UniProtKB-KW"/>
</dbReference>
<evidence type="ECO:0000256" key="2">
    <source>
        <dbReference type="SAM" id="MobiDB-lite"/>
    </source>
</evidence>
<dbReference type="SUPFAM" id="SSF56219">
    <property type="entry name" value="DNase I-like"/>
    <property type="match status" value="1"/>
</dbReference>
<dbReference type="SUPFAM" id="SSF69318">
    <property type="entry name" value="Integrin alpha N-terminal domain"/>
    <property type="match status" value="2"/>
</dbReference>
<dbReference type="STRING" id="59561.AQZ59_01541"/>
<dbReference type="CDD" id="cd10283">
    <property type="entry name" value="MnuA_DNase1-like"/>
    <property type="match status" value="1"/>
</dbReference>
<dbReference type="PANTHER" id="PTHR42834">
    <property type="entry name" value="ENDONUCLEASE/EXONUCLEASE/PHOSPHATASE FAMILY PROTEIN (AFU_ORTHOLOGUE AFUA_3G09210)"/>
    <property type="match status" value="1"/>
</dbReference>
<organism evidence="5 6">
    <name type="scientific">Trueperella bernardiae</name>
    <dbReference type="NCBI Taxonomy" id="59561"/>
    <lineage>
        <taxon>Bacteria</taxon>
        <taxon>Bacillati</taxon>
        <taxon>Actinomycetota</taxon>
        <taxon>Actinomycetes</taxon>
        <taxon>Actinomycetales</taxon>
        <taxon>Actinomycetaceae</taxon>
        <taxon>Trueperella</taxon>
    </lineage>
</organism>
<protein>
    <submittedName>
        <fullName evidence="5">Endonuclease/Exonuclease/phosphatase family protein</fullName>
    </submittedName>
</protein>
<dbReference type="AlphaFoldDB" id="A0A0W1KJC3"/>
<dbReference type="CDD" id="cd04486">
    <property type="entry name" value="YhcR_OBF_like"/>
    <property type="match status" value="1"/>
</dbReference>
<dbReference type="Pfam" id="PF00932">
    <property type="entry name" value="LTD"/>
    <property type="match status" value="1"/>
</dbReference>
<dbReference type="Pfam" id="PF03372">
    <property type="entry name" value="Exo_endo_phos"/>
    <property type="match status" value="1"/>
</dbReference>
<keyword evidence="5" id="KW-0255">Endonuclease</keyword>
<evidence type="ECO:0000256" key="1">
    <source>
        <dbReference type="ARBA" id="ARBA00022729"/>
    </source>
</evidence>
<dbReference type="InterPro" id="IPR028994">
    <property type="entry name" value="Integrin_alpha_N"/>
</dbReference>
<keyword evidence="5" id="KW-0269">Exonuclease</keyword>
<feature type="chain" id="PRO_5006924233" evidence="3">
    <location>
        <begin position="28"/>
        <end position="1196"/>
    </location>
</feature>
<feature type="domain" description="LTD" evidence="4">
    <location>
        <begin position="21"/>
        <end position="138"/>
    </location>
</feature>
<gene>
    <name evidence="5" type="ORF">AQZ59_01541</name>
</gene>
<keyword evidence="5" id="KW-0378">Hydrolase</keyword>
<dbReference type="PATRIC" id="fig|59561.3.peg.1535"/>